<feature type="domain" description="Ras-GAP" evidence="2">
    <location>
        <begin position="155"/>
        <end position="332"/>
    </location>
</feature>
<protein>
    <recommendedName>
        <fullName evidence="2">Ras-GAP domain-containing protein</fullName>
    </recommendedName>
</protein>
<gene>
    <name evidence="3" type="ORF">Ctob_006194</name>
</gene>
<sequence>MQASSEAQASEQLRKQLEKALSMHGELMAHVKKAAEEDAARRAEAEADRRPRSHIEKARKSIVCPVNAVEAQSLQSFASIVAGVNEQGSDKAVATAVGVTAGRKASAAEGAKTRFSGIAAAGMAVLFALRLRARAASHSISEEEALALLASLSSRAAEWLRVPLRPIVQSIIADTRLHLDWGEGGGSGGALGFFRRRPSSDMATEVDKISHKLHELRVRTRSVLDALLSAVQDAPAPLLHSLNLLCHKRVVWPKEFPLWPSERAVLVRQKNGTDMATALGSVRLALGLIITRVVIQQLLLQPKEYGVAAAKPSSRAMSNLKALAAMLHYICHSALAGGEPGGELVAAADRSLEPDEEATQSFAPALGKLRQHGLPLLESWIGENRGAIHTWALTMLRAASSRGVSARSVPAAYSCSA</sequence>
<name>A0A0M0J5Q4_9EUKA</name>
<organism evidence="3 4">
    <name type="scientific">Chrysochromulina tobinii</name>
    <dbReference type="NCBI Taxonomy" id="1460289"/>
    <lineage>
        <taxon>Eukaryota</taxon>
        <taxon>Haptista</taxon>
        <taxon>Haptophyta</taxon>
        <taxon>Prymnesiophyceae</taxon>
        <taxon>Prymnesiales</taxon>
        <taxon>Chrysochromulinaceae</taxon>
        <taxon>Chrysochromulina</taxon>
    </lineage>
</organism>
<feature type="region of interest" description="Disordered" evidence="1">
    <location>
        <begin position="1"/>
        <end position="53"/>
    </location>
</feature>
<dbReference type="AlphaFoldDB" id="A0A0M0J5Q4"/>
<evidence type="ECO:0000313" key="4">
    <source>
        <dbReference type="Proteomes" id="UP000037460"/>
    </source>
</evidence>
<dbReference type="InterPro" id="IPR001936">
    <property type="entry name" value="RasGAP_dom"/>
</dbReference>
<feature type="compositionally biased region" description="Basic and acidic residues" evidence="1">
    <location>
        <begin position="27"/>
        <end position="53"/>
    </location>
</feature>
<dbReference type="EMBL" id="JWZX01003322">
    <property type="protein sequence ID" value="KOO21939.1"/>
    <property type="molecule type" value="Genomic_DNA"/>
</dbReference>
<dbReference type="InterPro" id="IPR008936">
    <property type="entry name" value="Rho_GTPase_activation_prot"/>
</dbReference>
<dbReference type="PROSITE" id="PS50018">
    <property type="entry name" value="RAS_GTPASE_ACTIV_2"/>
    <property type="match status" value="1"/>
</dbReference>
<reference evidence="4" key="1">
    <citation type="journal article" date="2015" name="PLoS Genet.">
        <title>Genome Sequence and Transcriptome Analyses of Chrysochromulina tobin: Metabolic Tools for Enhanced Algal Fitness in the Prominent Order Prymnesiales (Haptophyceae).</title>
        <authorList>
            <person name="Hovde B.T."/>
            <person name="Deodato C.R."/>
            <person name="Hunsperger H.M."/>
            <person name="Ryken S.A."/>
            <person name="Yost W."/>
            <person name="Jha R.K."/>
            <person name="Patterson J."/>
            <person name="Monnat R.J. Jr."/>
            <person name="Barlow S.B."/>
            <person name="Starkenburg S.R."/>
            <person name="Cattolico R.A."/>
        </authorList>
    </citation>
    <scope>NUCLEOTIDE SEQUENCE</scope>
    <source>
        <strain evidence="4">CCMP291</strain>
    </source>
</reference>
<evidence type="ECO:0000259" key="2">
    <source>
        <dbReference type="PROSITE" id="PS50018"/>
    </source>
</evidence>
<accession>A0A0M0J5Q4</accession>
<keyword evidence="4" id="KW-1185">Reference proteome</keyword>
<dbReference type="Proteomes" id="UP000037460">
    <property type="component" value="Unassembled WGS sequence"/>
</dbReference>
<evidence type="ECO:0000313" key="3">
    <source>
        <dbReference type="EMBL" id="KOO21939.1"/>
    </source>
</evidence>
<proteinExistence type="predicted"/>
<dbReference type="Gene3D" id="1.10.506.10">
    <property type="entry name" value="GTPase Activation - p120gap, domain 1"/>
    <property type="match status" value="1"/>
</dbReference>
<feature type="compositionally biased region" description="Polar residues" evidence="1">
    <location>
        <begin position="1"/>
        <end position="11"/>
    </location>
</feature>
<comment type="caution">
    <text evidence="3">The sequence shown here is derived from an EMBL/GenBank/DDBJ whole genome shotgun (WGS) entry which is preliminary data.</text>
</comment>
<evidence type="ECO:0000256" key="1">
    <source>
        <dbReference type="SAM" id="MobiDB-lite"/>
    </source>
</evidence>
<dbReference type="OrthoDB" id="10661674at2759"/>